<gene>
    <name evidence="1" type="ORF">D9V41_07780</name>
</gene>
<dbReference type="AlphaFoldDB" id="A0A3L8PLQ9"/>
<keyword evidence="2" id="KW-1185">Reference proteome</keyword>
<evidence type="ECO:0000313" key="1">
    <source>
        <dbReference type="EMBL" id="RLV56317.1"/>
    </source>
</evidence>
<dbReference type="Proteomes" id="UP000282515">
    <property type="component" value="Unassembled WGS sequence"/>
</dbReference>
<name>A0A3L8PLQ9_9ACTN</name>
<evidence type="ECO:0000313" key="2">
    <source>
        <dbReference type="Proteomes" id="UP000282515"/>
    </source>
</evidence>
<dbReference type="InterPro" id="IPR021487">
    <property type="entry name" value="DUF3140"/>
</dbReference>
<dbReference type="PANTHER" id="PTHR40630">
    <property type="entry name" value="POSSIBLE DNA-BINDING PROTEIN"/>
    <property type="match status" value="1"/>
</dbReference>
<proteinExistence type="predicted"/>
<comment type="caution">
    <text evidence="1">The sequence shown here is derived from an EMBL/GenBank/DDBJ whole genome shotgun (WGS) entry which is preliminary data.</text>
</comment>
<sequence>MAETDVSDELWQQFHDVVNMTSRELRDWLATDAAGTDTETLPDQAGDDVSRTVLEILGKRRTDLTTHDADVMQRVVDEVTAERGAEPEPTAGDAAWRHRLMSLGHDPLKDATA</sequence>
<reference evidence="1 2" key="1">
    <citation type="submission" date="2018-10" db="EMBL/GenBank/DDBJ databases">
        <title>Aeromicrobium sp. 9W16Y-2 whole genome shotgun sequence.</title>
        <authorList>
            <person name="Li F."/>
        </authorList>
    </citation>
    <scope>NUCLEOTIDE SEQUENCE [LARGE SCALE GENOMIC DNA]</scope>
    <source>
        <strain evidence="1 2">9W16Y-2</strain>
    </source>
</reference>
<dbReference type="PANTHER" id="PTHR40630:SF1">
    <property type="entry name" value="DNA-BINDING PROTEIN"/>
    <property type="match status" value="1"/>
</dbReference>
<dbReference type="OrthoDB" id="513524at2"/>
<dbReference type="Pfam" id="PF11338">
    <property type="entry name" value="DUF3140"/>
    <property type="match status" value="1"/>
</dbReference>
<organism evidence="1 2">
    <name type="scientific">Aeromicrobium phragmitis</name>
    <dbReference type="NCBI Taxonomy" id="2478914"/>
    <lineage>
        <taxon>Bacteria</taxon>
        <taxon>Bacillati</taxon>
        <taxon>Actinomycetota</taxon>
        <taxon>Actinomycetes</taxon>
        <taxon>Propionibacteriales</taxon>
        <taxon>Nocardioidaceae</taxon>
        <taxon>Aeromicrobium</taxon>
    </lineage>
</organism>
<dbReference type="EMBL" id="RDBF01000004">
    <property type="protein sequence ID" value="RLV56317.1"/>
    <property type="molecule type" value="Genomic_DNA"/>
</dbReference>
<dbReference type="RefSeq" id="WP_121793976.1">
    <property type="nucleotide sequence ID" value="NZ_RDBF01000004.1"/>
</dbReference>
<accession>A0A3L8PLQ9</accession>
<protein>
    <submittedName>
        <fullName evidence="1">DUF3140 domain-containing protein</fullName>
    </submittedName>
</protein>